<dbReference type="PANTHER" id="PTHR46826:SF1">
    <property type="entry name" value="TVP38_TMEM64 FAMILY MEMBRANE PROTEIN YDJX"/>
    <property type="match status" value="1"/>
</dbReference>
<dbReference type="Pfam" id="PF09335">
    <property type="entry name" value="VTT_dom"/>
    <property type="match status" value="1"/>
</dbReference>
<evidence type="ECO:0000256" key="1">
    <source>
        <dbReference type="SAM" id="MobiDB-lite"/>
    </source>
</evidence>
<organism evidence="4">
    <name type="scientific">Desulfacinum infernum</name>
    <dbReference type="NCBI Taxonomy" id="35837"/>
    <lineage>
        <taxon>Bacteria</taxon>
        <taxon>Pseudomonadati</taxon>
        <taxon>Thermodesulfobacteriota</taxon>
        <taxon>Syntrophobacteria</taxon>
        <taxon>Syntrophobacterales</taxon>
        <taxon>Syntrophobacteraceae</taxon>
        <taxon>Desulfacinum</taxon>
    </lineage>
</organism>
<name>A0A831ZQ46_9BACT</name>
<gene>
    <name evidence="4" type="ORF">ENS06_00200</name>
</gene>
<evidence type="ECO:0000313" key="4">
    <source>
        <dbReference type="EMBL" id="HFK95729.1"/>
    </source>
</evidence>
<feature type="compositionally biased region" description="Pro residues" evidence="1">
    <location>
        <begin position="248"/>
        <end position="257"/>
    </location>
</feature>
<evidence type="ECO:0000259" key="3">
    <source>
        <dbReference type="Pfam" id="PF09335"/>
    </source>
</evidence>
<sequence length="257" mass="27723">MKEGKTGSPAAKIAVVAFIALGIVAFQYLDLKQYFSLDYIKASQERFQALYASHRLMVIAAYMAIYIAVTALSLPGAAVLTLAGGALFGVFVGTVVVSLASTIGATLACGVARFLLRDWVQNRFGNKLAAVNQGIEKEGAFYLFSLRLVPVFPFFVINLLMGLTRLRLTTFFWVSQIGMLPGTVVYVNAGKALAKIDSLSGILSPRVVISFALLGIFPMAVKKLLAFYQSRFRSGVETTGADVTKGPNPLPQRPRGQ</sequence>
<feature type="transmembrane region" description="Helical" evidence="2">
    <location>
        <begin position="140"/>
        <end position="161"/>
    </location>
</feature>
<feature type="transmembrane region" description="Helical" evidence="2">
    <location>
        <begin position="86"/>
        <end position="116"/>
    </location>
</feature>
<feature type="transmembrane region" description="Helical" evidence="2">
    <location>
        <begin position="168"/>
        <end position="187"/>
    </location>
</feature>
<reference evidence="4" key="1">
    <citation type="journal article" date="2020" name="mSystems">
        <title>Genome- and Community-Level Interaction Insights into Carbon Utilization and Element Cycling Functions of Hydrothermarchaeota in Hydrothermal Sediment.</title>
        <authorList>
            <person name="Zhou Z."/>
            <person name="Liu Y."/>
            <person name="Xu W."/>
            <person name="Pan J."/>
            <person name="Luo Z.H."/>
            <person name="Li M."/>
        </authorList>
    </citation>
    <scope>NUCLEOTIDE SEQUENCE [LARGE SCALE GENOMIC DNA]</scope>
    <source>
        <strain evidence="4">SpSt-456</strain>
    </source>
</reference>
<keyword evidence="2" id="KW-0472">Membrane</keyword>
<keyword evidence="2" id="KW-0812">Transmembrane</keyword>
<feature type="domain" description="VTT" evidence="3">
    <location>
        <begin position="78"/>
        <end position="191"/>
    </location>
</feature>
<accession>A0A831ZQ46</accession>
<dbReference type="PANTHER" id="PTHR46826">
    <property type="match status" value="1"/>
</dbReference>
<protein>
    <submittedName>
        <fullName evidence="4">TVP38/TMEM64 family protein</fullName>
    </submittedName>
</protein>
<dbReference type="InterPro" id="IPR032816">
    <property type="entry name" value="VTT_dom"/>
</dbReference>
<dbReference type="EMBL" id="DSTK01000003">
    <property type="protein sequence ID" value="HFK95729.1"/>
    <property type="molecule type" value="Genomic_DNA"/>
</dbReference>
<keyword evidence="2" id="KW-1133">Transmembrane helix</keyword>
<evidence type="ECO:0000256" key="2">
    <source>
        <dbReference type="SAM" id="Phobius"/>
    </source>
</evidence>
<feature type="region of interest" description="Disordered" evidence="1">
    <location>
        <begin position="238"/>
        <end position="257"/>
    </location>
</feature>
<dbReference type="InterPro" id="IPR053240">
    <property type="entry name" value="VTT_domain"/>
</dbReference>
<proteinExistence type="predicted"/>
<feature type="transmembrane region" description="Helical" evidence="2">
    <location>
        <begin position="49"/>
        <end position="74"/>
    </location>
</feature>
<feature type="transmembrane region" description="Helical" evidence="2">
    <location>
        <begin position="12"/>
        <end position="29"/>
    </location>
</feature>
<feature type="transmembrane region" description="Helical" evidence="2">
    <location>
        <begin position="207"/>
        <end position="225"/>
    </location>
</feature>
<dbReference type="AlphaFoldDB" id="A0A831ZQ46"/>
<comment type="caution">
    <text evidence="4">The sequence shown here is derived from an EMBL/GenBank/DDBJ whole genome shotgun (WGS) entry which is preliminary data.</text>
</comment>